<dbReference type="EMBL" id="JASSZA010000019">
    <property type="protein sequence ID" value="KAK2088579.1"/>
    <property type="molecule type" value="Genomic_DNA"/>
</dbReference>
<evidence type="ECO:0000313" key="3">
    <source>
        <dbReference type="Proteomes" id="UP001266305"/>
    </source>
</evidence>
<proteinExistence type="predicted"/>
<keyword evidence="3" id="KW-1185">Reference proteome</keyword>
<dbReference type="Proteomes" id="UP001266305">
    <property type="component" value="Unassembled WGS sequence"/>
</dbReference>
<comment type="caution">
    <text evidence="2">The sequence shown here is derived from an EMBL/GenBank/DDBJ whole genome shotgun (WGS) entry which is preliminary data.</text>
</comment>
<evidence type="ECO:0000313" key="2">
    <source>
        <dbReference type="EMBL" id="KAK2088579.1"/>
    </source>
</evidence>
<sequence length="60" mass="6140">MAEPGAASPPPPARFPKAADPGWDGPTPPYQPLVPQTAAPHTGFTEYFSMHTAGGTAPPV</sequence>
<evidence type="ECO:0000256" key="1">
    <source>
        <dbReference type="SAM" id="MobiDB-lite"/>
    </source>
</evidence>
<accession>A0ABQ9TUW8</accession>
<name>A0ABQ9TUW8_SAGOE</name>
<feature type="region of interest" description="Disordered" evidence="1">
    <location>
        <begin position="1"/>
        <end position="38"/>
    </location>
</feature>
<gene>
    <name evidence="2" type="ORF">P7K49_034486</name>
</gene>
<protein>
    <submittedName>
        <fullName evidence="2">Uncharacterized protein</fullName>
    </submittedName>
</protein>
<reference evidence="2 3" key="1">
    <citation type="submission" date="2023-05" db="EMBL/GenBank/DDBJ databases">
        <title>B98-5 Cell Line De Novo Hybrid Assembly: An Optical Mapping Approach.</title>
        <authorList>
            <person name="Kananen K."/>
            <person name="Auerbach J.A."/>
            <person name="Kautto E."/>
            <person name="Blachly J.S."/>
        </authorList>
    </citation>
    <scope>NUCLEOTIDE SEQUENCE [LARGE SCALE GENOMIC DNA]</scope>
    <source>
        <strain evidence="2">B95-8</strain>
        <tissue evidence="2">Cell line</tissue>
    </source>
</reference>
<organism evidence="2 3">
    <name type="scientific">Saguinus oedipus</name>
    <name type="common">Cotton-top tamarin</name>
    <name type="synonym">Oedipomidas oedipus</name>
    <dbReference type="NCBI Taxonomy" id="9490"/>
    <lineage>
        <taxon>Eukaryota</taxon>
        <taxon>Metazoa</taxon>
        <taxon>Chordata</taxon>
        <taxon>Craniata</taxon>
        <taxon>Vertebrata</taxon>
        <taxon>Euteleostomi</taxon>
        <taxon>Mammalia</taxon>
        <taxon>Eutheria</taxon>
        <taxon>Euarchontoglires</taxon>
        <taxon>Primates</taxon>
        <taxon>Haplorrhini</taxon>
        <taxon>Platyrrhini</taxon>
        <taxon>Cebidae</taxon>
        <taxon>Callitrichinae</taxon>
        <taxon>Saguinus</taxon>
    </lineage>
</organism>